<dbReference type="Pfam" id="PF03807">
    <property type="entry name" value="F420_oxidored"/>
    <property type="match status" value="1"/>
</dbReference>
<name>A0A9D1V2H4_9FIRM</name>
<dbReference type="InterPro" id="IPR008927">
    <property type="entry name" value="6-PGluconate_DH-like_C_sf"/>
</dbReference>
<gene>
    <name evidence="6 12" type="primary">proC</name>
    <name evidence="12" type="ORF">H9865_02165</name>
</gene>
<dbReference type="GO" id="GO:0005737">
    <property type="term" value="C:cytoplasm"/>
    <property type="evidence" value="ECO:0007669"/>
    <property type="project" value="UniProtKB-SubCell"/>
</dbReference>
<comment type="catalytic activity">
    <reaction evidence="6 9">
        <text>L-proline + NADP(+) = (S)-1-pyrroline-5-carboxylate + NADPH + 2 H(+)</text>
        <dbReference type="Rhea" id="RHEA:14109"/>
        <dbReference type="ChEBI" id="CHEBI:15378"/>
        <dbReference type="ChEBI" id="CHEBI:17388"/>
        <dbReference type="ChEBI" id="CHEBI:57783"/>
        <dbReference type="ChEBI" id="CHEBI:58349"/>
        <dbReference type="ChEBI" id="CHEBI:60039"/>
        <dbReference type="EC" id="1.5.1.2"/>
    </reaction>
</comment>
<dbReference type="EMBL" id="DXFW01000004">
    <property type="protein sequence ID" value="HIX04907.1"/>
    <property type="molecule type" value="Genomic_DNA"/>
</dbReference>
<organism evidence="12 13">
    <name type="scientific">Candidatus Allofournierella pullicola</name>
    <dbReference type="NCBI Taxonomy" id="2838596"/>
    <lineage>
        <taxon>Bacteria</taxon>
        <taxon>Bacillati</taxon>
        <taxon>Bacillota</taxon>
        <taxon>Clostridia</taxon>
        <taxon>Eubacteriales</taxon>
        <taxon>Oscillospiraceae</taxon>
        <taxon>Allofournierella</taxon>
    </lineage>
</organism>
<evidence type="ECO:0000256" key="4">
    <source>
        <dbReference type="ARBA" id="ARBA00023002"/>
    </source>
</evidence>
<evidence type="ECO:0000256" key="9">
    <source>
        <dbReference type="RuleBase" id="RU003903"/>
    </source>
</evidence>
<comment type="pathway">
    <text evidence="6 9">Amino-acid biosynthesis; L-proline biosynthesis; L-proline from L-glutamate 5-semialdehyde: step 1/1.</text>
</comment>
<dbReference type="InterPro" id="IPR053790">
    <property type="entry name" value="P5CR-like_CS"/>
</dbReference>
<evidence type="ECO:0000259" key="10">
    <source>
        <dbReference type="Pfam" id="PF03807"/>
    </source>
</evidence>
<dbReference type="PROSITE" id="PS00521">
    <property type="entry name" value="P5CR"/>
    <property type="match status" value="1"/>
</dbReference>
<comment type="subcellular location">
    <subcellularLocation>
        <location evidence="6">Cytoplasm</location>
    </subcellularLocation>
</comment>
<evidence type="ECO:0000256" key="3">
    <source>
        <dbReference type="ARBA" id="ARBA00022857"/>
    </source>
</evidence>
<comment type="similarity">
    <text evidence="1 6 9">Belongs to the pyrroline-5-carboxylate reductase family.</text>
</comment>
<dbReference type="EC" id="1.5.1.2" evidence="6 7"/>
<dbReference type="InterPro" id="IPR029036">
    <property type="entry name" value="P5CR_dimer"/>
</dbReference>
<dbReference type="InterPro" id="IPR028939">
    <property type="entry name" value="P5C_Rdtase_cat_N"/>
</dbReference>
<evidence type="ECO:0000313" key="13">
    <source>
        <dbReference type="Proteomes" id="UP000824193"/>
    </source>
</evidence>
<feature type="domain" description="Pyrroline-5-carboxylate reductase catalytic N-terminal" evidence="10">
    <location>
        <begin position="5"/>
        <end position="99"/>
    </location>
</feature>
<dbReference type="GO" id="GO:0055129">
    <property type="term" value="P:L-proline biosynthetic process"/>
    <property type="evidence" value="ECO:0007669"/>
    <property type="project" value="UniProtKB-UniRule"/>
</dbReference>
<dbReference type="InterPro" id="IPR000304">
    <property type="entry name" value="Pyrroline-COOH_reductase"/>
</dbReference>
<keyword evidence="2 6" id="KW-0641">Proline biosynthesis</keyword>
<keyword evidence="6" id="KW-0963">Cytoplasm</keyword>
<dbReference type="AlphaFoldDB" id="A0A9D1V2H4"/>
<feature type="domain" description="Pyrroline-5-carboxylate reductase dimerisation" evidence="11">
    <location>
        <begin position="162"/>
        <end position="266"/>
    </location>
</feature>
<proteinExistence type="inferred from homology"/>
<accession>A0A9D1V2H4</accession>
<comment type="catalytic activity">
    <reaction evidence="6">
        <text>L-proline + NAD(+) = (S)-1-pyrroline-5-carboxylate + NADH + 2 H(+)</text>
        <dbReference type="Rhea" id="RHEA:14105"/>
        <dbReference type="ChEBI" id="CHEBI:15378"/>
        <dbReference type="ChEBI" id="CHEBI:17388"/>
        <dbReference type="ChEBI" id="CHEBI:57540"/>
        <dbReference type="ChEBI" id="CHEBI:57945"/>
        <dbReference type="ChEBI" id="CHEBI:60039"/>
        <dbReference type="EC" id="1.5.1.2"/>
    </reaction>
</comment>
<dbReference type="GO" id="GO:0004735">
    <property type="term" value="F:pyrroline-5-carboxylate reductase activity"/>
    <property type="evidence" value="ECO:0007669"/>
    <property type="project" value="UniProtKB-UniRule"/>
</dbReference>
<reference evidence="12" key="2">
    <citation type="submission" date="2021-04" db="EMBL/GenBank/DDBJ databases">
        <authorList>
            <person name="Gilroy R."/>
        </authorList>
    </citation>
    <scope>NUCLEOTIDE SEQUENCE</scope>
    <source>
        <strain evidence="12">2239</strain>
    </source>
</reference>
<comment type="caution">
    <text evidence="12">The sequence shown here is derived from an EMBL/GenBank/DDBJ whole genome shotgun (WGS) entry which is preliminary data.</text>
</comment>
<evidence type="ECO:0000256" key="1">
    <source>
        <dbReference type="ARBA" id="ARBA00005525"/>
    </source>
</evidence>
<evidence type="ECO:0000259" key="11">
    <source>
        <dbReference type="Pfam" id="PF14748"/>
    </source>
</evidence>
<dbReference type="PIRSF" id="PIRSF000193">
    <property type="entry name" value="Pyrrol-5-carb_rd"/>
    <property type="match status" value="1"/>
</dbReference>
<evidence type="ECO:0000256" key="6">
    <source>
        <dbReference type="HAMAP-Rule" id="MF_01925"/>
    </source>
</evidence>
<dbReference type="SUPFAM" id="SSF48179">
    <property type="entry name" value="6-phosphogluconate dehydrogenase C-terminal domain-like"/>
    <property type="match status" value="1"/>
</dbReference>
<dbReference type="FunFam" id="1.10.3730.10:FF:000001">
    <property type="entry name" value="Pyrroline-5-carboxylate reductase"/>
    <property type="match status" value="1"/>
</dbReference>
<dbReference type="PANTHER" id="PTHR11645:SF0">
    <property type="entry name" value="PYRROLINE-5-CARBOXYLATE REDUCTASE 3"/>
    <property type="match status" value="1"/>
</dbReference>
<evidence type="ECO:0000256" key="2">
    <source>
        <dbReference type="ARBA" id="ARBA00022650"/>
    </source>
</evidence>
<keyword evidence="4 6" id="KW-0560">Oxidoreductase</keyword>
<dbReference type="HAMAP" id="MF_01925">
    <property type="entry name" value="P5C_reductase"/>
    <property type="match status" value="1"/>
</dbReference>
<dbReference type="PANTHER" id="PTHR11645">
    <property type="entry name" value="PYRROLINE-5-CARBOXYLATE REDUCTASE"/>
    <property type="match status" value="1"/>
</dbReference>
<dbReference type="InterPro" id="IPR036291">
    <property type="entry name" value="NAD(P)-bd_dom_sf"/>
</dbReference>
<evidence type="ECO:0000256" key="8">
    <source>
        <dbReference type="PIRSR" id="PIRSR000193-1"/>
    </source>
</evidence>
<evidence type="ECO:0000256" key="7">
    <source>
        <dbReference type="NCBIfam" id="TIGR00112"/>
    </source>
</evidence>
<keyword evidence="3 6" id="KW-0521">NADP</keyword>
<evidence type="ECO:0000256" key="5">
    <source>
        <dbReference type="ARBA" id="ARBA00058118"/>
    </source>
</evidence>
<dbReference type="NCBIfam" id="TIGR00112">
    <property type="entry name" value="proC"/>
    <property type="match status" value="1"/>
</dbReference>
<dbReference type="Gene3D" id="1.10.3730.10">
    <property type="entry name" value="ProC C-terminal domain-like"/>
    <property type="match status" value="1"/>
</dbReference>
<keyword evidence="6 9" id="KW-0028">Amino-acid biosynthesis</keyword>
<feature type="binding site" evidence="8">
    <location>
        <position position="54"/>
    </location>
    <ligand>
        <name>NADPH</name>
        <dbReference type="ChEBI" id="CHEBI:57783"/>
    </ligand>
</feature>
<dbReference type="Pfam" id="PF14748">
    <property type="entry name" value="P5CR_dimer"/>
    <property type="match status" value="1"/>
</dbReference>
<dbReference type="Gene3D" id="3.40.50.720">
    <property type="entry name" value="NAD(P)-binding Rossmann-like Domain"/>
    <property type="match status" value="1"/>
</dbReference>
<sequence length="269" mass="28134">MGYTFGFIGAGNMGGALARAACRWRPEQVVLTDRTLEKAVALAEELDCDIAMDNDAVAREAKFIFLGVKPQMMADMLAALAPTLEERGGGYVLVSMAAGLTIARLEEMLGFPAPILRIMPNTPAAIGEGMILYTANERVAAADVEEFCDKMVGAGRFDALEERLIDAASSVSGCGPAFVYQFIEALADGGVACGLPRAKAMEYAAQTLAGAAGMVLATGRHPGQLKDEVCSPGGSTIAGVYALEKGGLRAAVMSAVLESFEKNKELGKQ</sequence>
<dbReference type="SUPFAM" id="SSF51735">
    <property type="entry name" value="NAD(P)-binding Rossmann-fold domains"/>
    <property type="match status" value="1"/>
</dbReference>
<feature type="binding site" evidence="8">
    <location>
        <begin position="8"/>
        <end position="13"/>
    </location>
    <ligand>
        <name>NADP(+)</name>
        <dbReference type="ChEBI" id="CHEBI:58349"/>
    </ligand>
</feature>
<dbReference type="Proteomes" id="UP000824193">
    <property type="component" value="Unassembled WGS sequence"/>
</dbReference>
<evidence type="ECO:0000313" key="12">
    <source>
        <dbReference type="EMBL" id="HIX04907.1"/>
    </source>
</evidence>
<protein>
    <recommendedName>
        <fullName evidence="6 7">Pyrroline-5-carboxylate reductase</fullName>
        <shortName evidence="6">P5C reductase</shortName>
        <shortName evidence="6">P5CR</shortName>
        <ecNumber evidence="6 7">1.5.1.2</ecNumber>
    </recommendedName>
    <alternativeName>
        <fullName evidence="6">PCA reductase</fullName>
    </alternativeName>
</protein>
<reference evidence="12" key="1">
    <citation type="journal article" date="2021" name="PeerJ">
        <title>Extensive microbial diversity within the chicken gut microbiome revealed by metagenomics and culture.</title>
        <authorList>
            <person name="Gilroy R."/>
            <person name="Ravi A."/>
            <person name="Getino M."/>
            <person name="Pursley I."/>
            <person name="Horton D.L."/>
            <person name="Alikhan N.F."/>
            <person name="Baker D."/>
            <person name="Gharbi K."/>
            <person name="Hall N."/>
            <person name="Watson M."/>
            <person name="Adriaenssens E.M."/>
            <person name="Foster-Nyarko E."/>
            <person name="Jarju S."/>
            <person name="Secka A."/>
            <person name="Antonio M."/>
            <person name="Oren A."/>
            <person name="Chaudhuri R.R."/>
            <person name="La Ragione R."/>
            <person name="Hildebrand F."/>
            <person name="Pallen M.J."/>
        </authorList>
    </citation>
    <scope>NUCLEOTIDE SEQUENCE</scope>
    <source>
        <strain evidence="12">2239</strain>
    </source>
</reference>
<comment type="function">
    <text evidence="5 6">Catalyzes the reduction of 1-pyrroline-5-carboxylate (PCA) to L-proline.</text>
</comment>